<dbReference type="SUPFAM" id="SSF55961">
    <property type="entry name" value="Bet v1-like"/>
    <property type="match status" value="1"/>
</dbReference>
<dbReference type="EMBL" id="JADZLT010000042">
    <property type="protein sequence ID" value="MBH0237213.1"/>
    <property type="molecule type" value="Genomic_DNA"/>
</dbReference>
<organism evidence="2 3">
    <name type="scientific">Methylobrevis albus</name>
    <dbReference type="NCBI Taxonomy" id="2793297"/>
    <lineage>
        <taxon>Bacteria</taxon>
        <taxon>Pseudomonadati</taxon>
        <taxon>Pseudomonadota</taxon>
        <taxon>Alphaproteobacteria</taxon>
        <taxon>Hyphomicrobiales</taxon>
        <taxon>Pleomorphomonadaceae</taxon>
        <taxon>Methylobrevis</taxon>
    </lineage>
</organism>
<reference evidence="2" key="1">
    <citation type="submission" date="2020-12" db="EMBL/GenBank/DDBJ databases">
        <title>Methylobrevis albus sp. nov., isolated from fresh water lack sediment.</title>
        <authorList>
            <person name="Zou Q."/>
        </authorList>
    </citation>
    <scope>NUCLEOTIDE SEQUENCE</scope>
    <source>
        <strain evidence="2">L22</strain>
    </source>
</reference>
<evidence type="ECO:0000313" key="3">
    <source>
        <dbReference type="Proteomes" id="UP000631694"/>
    </source>
</evidence>
<comment type="caution">
    <text evidence="2">The sequence shown here is derived from an EMBL/GenBank/DDBJ whole genome shotgun (WGS) entry which is preliminary data.</text>
</comment>
<sequence>MEISAEAMLPVSPETAFDTFTDFPAYPRFLSGVDAVEMITDPPLRLKSRFFETRTMFGHTERVKLMVVALDAPYHILFETRAVGTRFTLGIDLAPAEGGTRAALTITATPETFKGRIALAFMAGMRSRIAEALATDLADGRAEAIRRGGPGVGGRAADGSRATHGGSMR</sequence>
<evidence type="ECO:0000313" key="2">
    <source>
        <dbReference type="EMBL" id="MBH0237213.1"/>
    </source>
</evidence>
<name>A0A931I0U1_9HYPH</name>
<proteinExistence type="predicted"/>
<accession>A0A931I0U1</accession>
<dbReference type="Proteomes" id="UP000631694">
    <property type="component" value="Unassembled WGS sequence"/>
</dbReference>
<feature type="region of interest" description="Disordered" evidence="1">
    <location>
        <begin position="145"/>
        <end position="169"/>
    </location>
</feature>
<keyword evidence="3" id="KW-1185">Reference proteome</keyword>
<dbReference type="RefSeq" id="WP_197310314.1">
    <property type="nucleotide sequence ID" value="NZ_JADZLT010000042.1"/>
</dbReference>
<protein>
    <submittedName>
        <fullName evidence="2">SRPBCC family protein</fullName>
    </submittedName>
</protein>
<dbReference type="InterPro" id="IPR023393">
    <property type="entry name" value="START-like_dom_sf"/>
</dbReference>
<dbReference type="AlphaFoldDB" id="A0A931I0U1"/>
<dbReference type="Pfam" id="PF10604">
    <property type="entry name" value="Polyketide_cyc2"/>
    <property type="match status" value="1"/>
</dbReference>
<dbReference type="Gene3D" id="3.30.530.20">
    <property type="match status" value="1"/>
</dbReference>
<evidence type="ECO:0000256" key="1">
    <source>
        <dbReference type="SAM" id="MobiDB-lite"/>
    </source>
</evidence>
<dbReference type="InterPro" id="IPR019587">
    <property type="entry name" value="Polyketide_cyclase/dehydratase"/>
</dbReference>
<gene>
    <name evidence="2" type="ORF">I5731_05215</name>
</gene>